<evidence type="ECO:0000313" key="3">
    <source>
        <dbReference type="Proteomes" id="UP000069940"/>
    </source>
</evidence>
<dbReference type="EnsemblMetazoa" id="AALFPA23_009648.R13326">
    <property type="protein sequence ID" value="AALFPA23_009648.P13326"/>
    <property type="gene ID" value="AALFPA23_009648"/>
</dbReference>
<evidence type="ECO:0000259" key="1">
    <source>
        <dbReference type="Pfam" id="PF07727"/>
    </source>
</evidence>
<reference evidence="3" key="1">
    <citation type="journal article" date="2015" name="Proc. Natl. Acad. Sci. U.S.A.">
        <title>Genome sequence of the Asian Tiger mosquito, Aedes albopictus, reveals insights into its biology, genetics, and evolution.</title>
        <authorList>
            <person name="Chen X.G."/>
            <person name="Jiang X."/>
            <person name="Gu J."/>
            <person name="Xu M."/>
            <person name="Wu Y."/>
            <person name="Deng Y."/>
            <person name="Zhang C."/>
            <person name="Bonizzoni M."/>
            <person name="Dermauw W."/>
            <person name="Vontas J."/>
            <person name="Armbruster P."/>
            <person name="Huang X."/>
            <person name="Yang Y."/>
            <person name="Zhang H."/>
            <person name="He W."/>
            <person name="Peng H."/>
            <person name="Liu Y."/>
            <person name="Wu K."/>
            <person name="Chen J."/>
            <person name="Lirakis M."/>
            <person name="Topalis P."/>
            <person name="Van Leeuwen T."/>
            <person name="Hall A.B."/>
            <person name="Jiang X."/>
            <person name="Thorpe C."/>
            <person name="Mueller R.L."/>
            <person name="Sun C."/>
            <person name="Waterhouse R.M."/>
            <person name="Yan G."/>
            <person name="Tu Z.J."/>
            <person name="Fang X."/>
            <person name="James A.A."/>
        </authorList>
    </citation>
    <scope>NUCLEOTIDE SEQUENCE [LARGE SCALE GENOMIC DNA]</scope>
    <source>
        <strain evidence="3">Foshan</strain>
    </source>
</reference>
<dbReference type="GeneID" id="115269925"/>
<sequence>MAETNKISKVRSNIGVRPERFAETIRLTVHQAEPKTFDEAVSESAKWRNAMHEEMASHREHGTWDITELPPGRKAIGCKWVYKRKQDETGQVARYKARLAAQGFSQKFGTDYDLVFASVVK</sequence>
<dbReference type="Pfam" id="PF07727">
    <property type="entry name" value="RVT_2"/>
    <property type="match status" value="1"/>
</dbReference>
<dbReference type="RefSeq" id="XP_029734596.1">
    <property type="nucleotide sequence ID" value="XM_029878736.1"/>
</dbReference>
<protein>
    <recommendedName>
        <fullName evidence="1">Reverse transcriptase Ty1/copia-type domain-containing protein</fullName>
    </recommendedName>
</protein>
<proteinExistence type="predicted"/>
<reference evidence="2" key="2">
    <citation type="submission" date="2025-05" db="UniProtKB">
        <authorList>
            <consortium name="EnsemblMetazoa"/>
        </authorList>
    </citation>
    <scope>IDENTIFICATION</scope>
    <source>
        <strain evidence="2">Foshan</strain>
    </source>
</reference>
<organism evidence="2 3">
    <name type="scientific">Aedes albopictus</name>
    <name type="common">Asian tiger mosquito</name>
    <name type="synonym">Stegomyia albopicta</name>
    <dbReference type="NCBI Taxonomy" id="7160"/>
    <lineage>
        <taxon>Eukaryota</taxon>
        <taxon>Metazoa</taxon>
        <taxon>Ecdysozoa</taxon>
        <taxon>Arthropoda</taxon>
        <taxon>Hexapoda</taxon>
        <taxon>Insecta</taxon>
        <taxon>Pterygota</taxon>
        <taxon>Neoptera</taxon>
        <taxon>Endopterygota</taxon>
        <taxon>Diptera</taxon>
        <taxon>Nematocera</taxon>
        <taxon>Culicoidea</taxon>
        <taxon>Culicidae</taxon>
        <taxon>Culicinae</taxon>
        <taxon>Aedini</taxon>
        <taxon>Aedes</taxon>
        <taxon>Stegomyia</taxon>
    </lineage>
</organism>
<dbReference type="InterPro" id="IPR013103">
    <property type="entry name" value="RVT_2"/>
</dbReference>
<evidence type="ECO:0000313" key="2">
    <source>
        <dbReference type="EnsemblMetazoa" id="AALFPA23_009648.P13326"/>
    </source>
</evidence>
<feature type="domain" description="Reverse transcriptase Ty1/copia-type" evidence="1">
    <location>
        <begin position="63"/>
        <end position="121"/>
    </location>
</feature>
<dbReference type="Proteomes" id="UP000069940">
    <property type="component" value="Unassembled WGS sequence"/>
</dbReference>
<name>A0ABM1YJ87_AEDAL</name>
<keyword evidence="3" id="KW-1185">Reference proteome</keyword>
<accession>A0ABM1YJ87</accession>